<proteinExistence type="predicted"/>
<accession>A0A0M7B8R5</accession>
<protein>
    <submittedName>
        <fullName evidence="1">Uncharacterized protein</fullName>
    </submittedName>
</protein>
<dbReference type="STRING" id="313367.JSE7799_01898"/>
<sequence>MSACRRRSRIFMRRNPTLLVRAALVLLLLVHAALLFR</sequence>
<dbReference type="AlphaFoldDB" id="A0A0M7B8R5"/>
<evidence type="ECO:0000313" key="2">
    <source>
        <dbReference type="Proteomes" id="UP000049455"/>
    </source>
</evidence>
<reference evidence="1 2" key="1">
    <citation type="submission" date="2015-09" db="EMBL/GenBank/DDBJ databases">
        <authorList>
            <person name="Jackson K.R."/>
            <person name="Lunt B.L."/>
            <person name="Fisher J.N.B."/>
            <person name="Gardner A.V."/>
            <person name="Bailey M.E."/>
            <person name="Deus L.M."/>
            <person name="Earl A.S."/>
            <person name="Gibby P.D."/>
            <person name="Hartmann K.A."/>
            <person name="Liu J.E."/>
            <person name="Manci A.M."/>
            <person name="Nielsen D.A."/>
            <person name="Solomon M.B."/>
            <person name="Breakwell D.P."/>
            <person name="Burnett S.H."/>
            <person name="Grose J.H."/>
        </authorList>
    </citation>
    <scope>NUCLEOTIDE SEQUENCE [LARGE SCALE GENOMIC DNA]</scope>
    <source>
        <strain evidence="1 2">CECT 7799</strain>
    </source>
</reference>
<dbReference type="Proteomes" id="UP000049455">
    <property type="component" value="Unassembled WGS sequence"/>
</dbReference>
<keyword evidence="2" id="KW-1185">Reference proteome</keyword>
<dbReference type="EMBL" id="CYPR01000115">
    <property type="protein sequence ID" value="CUH39177.1"/>
    <property type="molecule type" value="Genomic_DNA"/>
</dbReference>
<name>A0A0M7B8R5_9RHOB</name>
<evidence type="ECO:0000313" key="1">
    <source>
        <dbReference type="EMBL" id="CUH39177.1"/>
    </source>
</evidence>
<gene>
    <name evidence="1" type="ORF">JSE7799_01898</name>
</gene>
<organism evidence="1 2">
    <name type="scientific">Jannaschia seosinensis</name>
    <dbReference type="NCBI Taxonomy" id="313367"/>
    <lineage>
        <taxon>Bacteria</taxon>
        <taxon>Pseudomonadati</taxon>
        <taxon>Pseudomonadota</taxon>
        <taxon>Alphaproteobacteria</taxon>
        <taxon>Rhodobacterales</taxon>
        <taxon>Roseobacteraceae</taxon>
        <taxon>Jannaschia</taxon>
    </lineage>
</organism>